<dbReference type="AlphaFoldDB" id="A0A9D2LVH3"/>
<dbReference type="GO" id="GO:0015225">
    <property type="term" value="F:biotin transmembrane transporter activity"/>
    <property type="evidence" value="ECO:0007669"/>
    <property type="project" value="UniProtKB-UniRule"/>
</dbReference>
<keyword evidence="2" id="KW-0813">Transport</keyword>
<name>A0A9D2LVH3_9FIRM</name>
<reference evidence="4" key="1">
    <citation type="journal article" date="2021" name="PeerJ">
        <title>Extensive microbial diversity within the chicken gut microbiome revealed by metagenomics and culture.</title>
        <authorList>
            <person name="Gilroy R."/>
            <person name="Ravi A."/>
            <person name="Getino M."/>
            <person name="Pursley I."/>
            <person name="Horton D.L."/>
            <person name="Alikhan N.F."/>
            <person name="Baker D."/>
            <person name="Gharbi K."/>
            <person name="Hall N."/>
            <person name="Watson M."/>
            <person name="Adriaenssens E.M."/>
            <person name="Foster-Nyarko E."/>
            <person name="Jarju S."/>
            <person name="Secka A."/>
            <person name="Antonio M."/>
            <person name="Oren A."/>
            <person name="Chaudhuri R.R."/>
            <person name="La Ragione R."/>
            <person name="Hildebrand F."/>
            <person name="Pallen M.J."/>
        </authorList>
    </citation>
    <scope>NUCLEOTIDE SEQUENCE</scope>
    <source>
        <strain evidence="4">ChiBcolR8-3208</strain>
    </source>
</reference>
<sequence>MKLQWKNKLQRTVMAGVFAALLVVLSQVSIPLPTGIPVTLQTFAVALCGCVLGPAVGSAAVGVYLALGAVGVPVFAGFSGGAGALVGMTGGYLWAFLPMAFLCGLGAQQKNKFLALALGLAGLAVCHGCGAAQFALVMSISPAQAFLAASAPYLVKDVLSLVLAYGAARAVVLALKRARLVTLS</sequence>
<feature type="transmembrane region" description="Helical" evidence="3">
    <location>
        <begin position="36"/>
        <end position="56"/>
    </location>
</feature>
<dbReference type="Pfam" id="PF02632">
    <property type="entry name" value="BioY"/>
    <property type="match status" value="1"/>
</dbReference>
<keyword evidence="2 3" id="KW-0472">Membrane</keyword>
<gene>
    <name evidence="4" type="ORF">H9942_00240</name>
</gene>
<dbReference type="GO" id="GO:0005886">
    <property type="term" value="C:plasma membrane"/>
    <property type="evidence" value="ECO:0007669"/>
    <property type="project" value="UniProtKB-SubCell"/>
</dbReference>
<comment type="similarity">
    <text evidence="1 2">Belongs to the BioY family.</text>
</comment>
<evidence type="ECO:0000313" key="4">
    <source>
        <dbReference type="EMBL" id="HJB36480.1"/>
    </source>
</evidence>
<dbReference type="EMBL" id="DWXZ01000003">
    <property type="protein sequence ID" value="HJB36480.1"/>
    <property type="molecule type" value="Genomic_DNA"/>
</dbReference>
<protein>
    <recommendedName>
        <fullName evidence="2">Biotin transporter</fullName>
    </recommendedName>
</protein>
<keyword evidence="3" id="KW-1133">Transmembrane helix</keyword>
<feature type="transmembrane region" description="Helical" evidence="3">
    <location>
        <begin position="91"/>
        <end position="107"/>
    </location>
</feature>
<accession>A0A9D2LVH3</accession>
<feature type="transmembrane region" description="Helical" evidence="3">
    <location>
        <begin position="63"/>
        <end position="85"/>
    </location>
</feature>
<dbReference type="Gene3D" id="1.10.1760.20">
    <property type="match status" value="1"/>
</dbReference>
<feature type="transmembrane region" description="Helical" evidence="3">
    <location>
        <begin position="158"/>
        <end position="175"/>
    </location>
</feature>
<evidence type="ECO:0000256" key="3">
    <source>
        <dbReference type="SAM" id="Phobius"/>
    </source>
</evidence>
<dbReference type="PIRSF" id="PIRSF016661">
    <property type="entry name" value="BioY"/>
    <property type="match status" value="1"/>
</dbReference>
<dbReference type="InterPro" id="IPR003784">
    <property type="entry name" value="BioY"/>
</dbReference>
<keyword evidence="2" id="KW-1003">Cell membrane</keyword>
<keyword evidence="3" id="KW-0812">Transmembrane</keyword>
<reference evidence="4" key="2">
    <citation type="submission" date="2021-04" db="EMBL/GenBank/DDBJ databases">
        <authorList>
            <person name="Gilroy R."/>
        </authorList>
    </citation>
    <scope>NUCLEOTIDE SEQUENCE</scope>
    <source>
        <strain evidence="4">ChiBcolR8-3208</strain>
    </source>
</reference>
<dbReference type="PANTHER" id="PTHR34295:SF1">
    <property type="entry name" value="BIOTIN TRANSPORTER BIOY"/>
    <property type="match status" value="1"/>
</dbReference>
<evidence type="ECO:0000256" key="1">
    <source>
        <dbReference type="ARBA" id="ARBA00010692"/>
    </source>
</evidence>
<comment type="caution">
    <text evidence="4">The sequence shown here is derived from an EMBL/GenBank/DDBJ whole genome shotgun (WGS) entry which is preliminary data.</text>
</comment>
<comment type="subcellular location">
    <subcellularLocation>
        <location evidence="2">Cell membrane</location>
        <topology evidence="2">Multi-pass membrane protein</topology>
    </subcellularLocation>
</comment>
<feature type="transmembrane region" description="Helical" evidence="3">
    <location>
        <begin position="12"/>
        <end position="30"/>
    </location>
</feature>
<feature type="transmembrane region" description="Helical" evidence="3">
    <location>
        <begin position="114"/>
        <end position="138"/>
    </location>
</feature>
<evidence type="ECO:0000256" key="2">
    <source>
        <dbReference type="PIRNR" id="PIRNR016661"/>
    </source>
</evidence>
<organism evidence="4 5">
    <name type="scientific">Candidatus Acutalibacter ornithocaccae</name>
    <dbReference type="NCBI Taxonomy" id="2838416"/>
    <lineage>
        <taxon>Bacteria</taxon>
        <taxon>Bacillati</taxon>
        <taxon>Bacillota</taxon>
        <taxon>Clostridia</taxon>
        <taxon>Eubacteriales</taxon>
        <taxon>Acutalibacteraceae</taxon>
        <taxon>Acutalibacter</taxon>
    </lineage>
</organism>
<evidence type="ECO:0000313" key="5">
    <source>
        <dbReference type="Proteomes" id="UP000824214"/>
    </source>
</evidence>
<proteinExistence type="inferred from homology"/>
<dbReference type="Proteomes" id="UP000824214">
    <property type="component" value="Unassembled WGS sequence"/>
</dbReference>
<dbReference type="PANTHER" id="PTHR34295">
    <property type="entry name" value="BIOTIN TRANSPORTER BIOY"/>
    <property type="match status" value="1"/>
</dbReference>